<evidence type="ECO:0000256" key="4">
    <source>
        <dbReference type="ARBA" id="ARBA00022821"/>
    </source>
</evidence>
<dbReference type="InterPro" id="IPR004326">
    <property type="entry name" value="Mlo"/>
</dbReference>
<evidence type="ECO:0000256" key="7">
    <source>
        <dbReference type="ARBA" id="ARBA00023265"/>
    </source>
</evidence>
<comment type="subcellular location">
    <subcellularLocation>
        <location evidence="1">Membrane</location>
        <topology evidence="1">Multi-pass membrane protein</topology>
    </subcellularLocation>
</comment>
<keyword evidence="6 8" id="KW-0472">Membrane</keyword>
<proteinExistence type="inferred from homology"/>
<keyword evidence="7" id="KW-0568">Pathogenesis-related protein</keyword>
<name>A0A9I9CE19_CUCME</name>
<accession>A0A9I9CE19</accession>
<evidence type="ECO:0000256" key="3">
    <source>
        <dbReference type="ARBA" id="ARBA00022692"/>
    </source>
</evidence>
<evidence type="ECO:0000256" key="5">
    <source>
        <dbReference type="ARBA" id="ARBA00022989"/>
    </source>
</evidence>
<keyword evidence="5 8" id="KW-1133">Transmembrane helix</keyword>
<evidence type="ECO:0000256" key="2">
    <source>
        <dbReference type="ARBA" id="ARBA00006574"/>
    </source>
</evidence>
<evidence type="ECO:0000313" key="9">
    <source>
        <dbReference type="EnsemblPlants" id="MELO3C002216.2.1"/>
    </source>
</evidence>
<keyword evidence="3 8" id="KW-0812">Transmembrane</keyword>
<feature type="transmembrane region" description="Helical" evidence="8">
    <location>
        <begin position="16"/>
        <end position="33"/>
    </location>
</feature>
<evidence type="ECO:0000256" key="1">
    <source>
        <dbReference type="ARBA" id="ARBA00004141"/>
    </source>
</evidence>
<protein>
    <submittedName>
        <fullName evidence="9">Uncharacterized protein</fullName>
    </submittedName>
</protein>
<organism evidence="9">
    <name type="scientific">Cucumis melo</name>
    <name type="common">Muskmelon</name>
    <dbReference type="NCBI Taxonomy" id="3656"/>
    <lineage>
        <taxon>Eukaryota</taxon>
        <taxon>Viridiplantae</taxon>
        <taxon>Streptophyta</taxon>
        <taxon>Embryophyta</taxon>
        <taxon>Tracheophyta</taxon>
        <taxon>Spermatophyta</taxon>
        <taxon>Magnoliopsida</taxon>
        <taxon>eudicotyledons</taxon>
        <taxon>Gunneridae</taxon>
        <taxon>Pentapetalae</taxon>
        <taxon>rosids</taxon>
        <taxon>fabids</taxon>
        <taxon>Cucurbitales</taxon>
        <taxon>Cucurbitaceae</taxon>
        <taxon>Benincaseae</taxon>
        <taxon>Cucumis</taxon>
    </lineage>
</organism>
<evidence type="ECO:0000256" key="6">
    <source>
        <dbReference type="ARBA" id="ARBA00023136"/>
    </source>
</evidence>
<dbReference type="Gramene" id="MELO3C002216.2.1">
    <property type="protein sequence ID" value="MELO3C002216.2.1"/>
    <property type="gene ID" value="MELO3C002216.2"/>
</dbReference>
<dbReference type="Pfam" id="PF03094">
    <property type="entry name" value="Mlo"/>
    <property type="match status" value="1"/>
</dbReference>
<reference evidence="9" key="1">
    <citation type="submission" date="2023-03" db="UniProtKB">
        <authorList>
            <consortium name="EnsemblPlants"/>
        </authorList>
    </citation>
    <scope>IDENTIFICATION</scope>
</reference>
<evidence type="ECO:0000256" key="8">
    <source>
        <dbReference type="SAM" id="Phobius"/>
    </source>
</evidence>
<dbReference type="GO" id="GO:0016020">
    <property type="term" value="C:membrane"/>
    <property type="evidence" value="ECO:0007669"/>
    <property type="project" value="UniProtKB-SubCell"/>
</dbReference>
<dbReference type="GO" id="GO:0006952">
    <property type="term" value="P:defense response"/>
    <property type="evidence" value="ECO:0007669"/>
    <property type="project" value="UniProtKB-KW"/>
</dbReference>
<keyword evidence="4" id="KW-0611">Plant defense</keyword>
<dbReference type="AlphaFoldDB" id="A0A9I9CE19"/>
<comment type="similarity">
    <text evidence="2">Belongs to the MLO family.</text>
</comment>
<sequence>MKGHVAPISISGLHRWHLFIIFLAVFQVVYSAIKMMLGG</sequence>
<dbReference type="EnsemblPlants" id="MELO3C002216.2.1">
    <property type="protein sequence ID" value="MELO3C002216.2.1"/>
    <property type="gene ID" value="MELO3C002216.2"/>
</dbReference>